<organism evidence="1">
    <name type="scientific">Nitrosopumilaceae spindle-shaped virus</name>
    <dbReference type="NCBI Taxonomy" id="3065433"/>
    <lineage>
        <taxon>Viruses</taxon>
    </lineage>
</organism>
<proteinExistence type="predicted"/>
<protein>
    <submittedName>
        <fullName evidence="1">ORF34</fullName>
    </submittedName>
</protein>
<name>A0AAT9J7C5_9VIRU</name>
<sequence length="58" mass="6693">MSECAECGNTPAYKFDNVNSLWVNRSDTFLCQICHDKHFVYLERKCLICGAKHRSCCC</sequence>
<evidence type="ECO:0000313" key="1">
    <source>
        <dbReference type="EMBL" id="DBA51950.1"/>
    </source>
</evidence>
<accession>A0AAT9J7C5</accession>
<reference evidence="1" key="1">
    <citation type="journal article" date="2024" name="Environ. Microbiol. Rep.">
        <title>Hiding in plain sight: The discovery of complete genomes of 11 hypothetical spindle-shaped viruses that putatively infect mesophilic ammonia-oxidizing archaea.</title>
        <authorList>
            <person name="Ni Y."/>
            <person name="Xu T."/>
            <person name="Yan S."/>
            <person name="Chen L."/>
            <person name="Wang Y."/>
        </authorList>
    </citation>
    <scope>NUCLEOTIDE SEQUENCE</scope>
    <source>
        <strain evidence="1">NBD1</strain>
    </source>
</reference>
<reference evidence="1" key="2">
    <citation type="submission" date="2024-03" db="EMBL/GenBank/DDBJ databases">
        <authorList>
            <person name="Ni Y."/>
            <person name="Xu T."/>
            <person name="Yan S."/>
            <person name="Chen L."/>
            <person name="Wang Y."/>
        </authorList>
    </citation>
    <scope>NUCLEOTIDE SEQUENCE</scope>
    <source>
        <strain evidence="1">NBD1</strain>
    </source>
</reference>
<dbReference type="EMBL" id="BK067787">
    <property type="protein sequence ID" value="DBA51950.1"/>
    <property type="molecule type" value="Genomic_DNA"/>
</dbReference>